<evidence type="ECO:0000256" key="1">
    <source>
        <dbReference type="SAM" id="MobiDB-lite"/>
    </source>
</evidence>
<proteinExistence type="predicted"/>
<protein>
    <recommendedName>
        <fullName evidence="4">Myb/SANT-like domain-containing protein</fullName>
    </recommendedName>
</protein>
<dbReference type="EMBL" id="CM029050">
    <property type="protein sequence ID" value="KAG2564355.1"/>
    <property type="molecule type" value="Genomic_DNA"/>
</dbReference>
<sequence length="307" mass="35414">MHKLGLITALSVHSENLTTSESAKMRTGARLRSLRTQSLPGRLAEVMAPPKWRKEVMDCFVDECYNMVKDGCQPTNESVFFARLEKNMQLRFVDVPLGKADLIKQFKRLNHLWGRYHHDLHDWTLRRGMEQMGHSDPELFKGNKSNYVYGTKFTDILRNEEKINFIFSKYHLEKAKSLNAYEFNVQHSDRYTESDSVTSKRRSIDGPFSRQVRQKSSGIDMPESSQNGMAFDNAAFSRALKELADAEGVNQMTYSIASLILKEPEALSAYSYLPTLEKKVEYLLFTWRLRQDPKSVLRAELPTSQLV</sequence>
<evidence type="ECO:0008006" key="4">
    <source>
        <dbReference type="Google" id="ProtNLM"/>
    </source>
</evidence>
<dbReference type="Proteomes" id="UP000823388">
    <property type="component" value="Chromosome 7N"/>
</dbReference>
<evidence type="ECO:0000313" key="2">
    <source>
        <dbReference type="EMBL" id="KAG2564355.1"/>
    </source>
</evidence>
<accession>A0A8T0PTF0</accession>
<evidence type="ECO:0000313" key="3">
    <source>
        <dbReference type="Proteomes" id="UP000823388"/>
    </source>
</evidence>
<gene>
    <name evidence="2" type="ORF">PVAP13_7NG129700</name>
</gene>
<reference evidence="2" key="1">
    <citation type="submission" date="2020-05" db="EMBL/GenBank/DDBJ databases">
        <title>WGS assembly of Panicum virgatum.</title>
        <authorList>
            <person name="Lovell J.T."/>
            <person name="Jenkins J."/>
            <person name="Shu S."/>
            <person name="Juenger T.E."/>
            <person name="Schmutz J."/>
        </authorList>
    </citation>
    <scope>NUCLEOTIDE SEQUENCE</scope>
    <source>
        <strain evidence="2">AP13</strain>
    </source>
</reference>
<keyword evidence="3" id="KW-1185">Reference proteome</keyword>
<comment type="caution">
    <text evidence="2">The sequence shown here is derived from an EMBL/GenBank/DDBJ whole genome shotgun (WGS) entry which is preliminary data.</text>
</comment>
<organism evidence="2 3">
    <name type="scientific">Panicum virgatum</name>
    <name type="common">Blackwell switchgrass</name>
    <dbReference type="NCBI Taxonomy" id="38727"/>
    <lineage>
        <taxon>Eukaryota</taxon>
        <taxon>Viridiplantae</taxon>
        <taxon>Streptophyta</taxon>
        <taxon>Embryophyta</taxon>
        <taxon>Tracheophyta</taxon>
        <taxon>Spermatophyta</taxon>
        <taxon>Magnoliopsida</taxon>
        <taxon>Liliopsida</taxon>
        <taxon>Poales</taxon>
        <taxon>Poaceae</taxon>
        <taxon>PACMAD clade</taxon>
        <taxon>Panicoideae</taxon>
        <taxon>Panicodae</taxon>
        <taxon>Paniceae</taxon>
        <taxon>Panicinae</taxon>
        <taxon>Panicum</taxon>
        <taxon>Panicum sect. Hiantes</taxon>
    </lineage>
</organism>
<feature type="region of interest" description="Disordered" evidence="1">
    <location>
        <begin position="192"/>
        <end position="225"/>
    </location>
</feature>
<name>A0A8T0PTF0_PANVG</name>
<dbReference type="AlphaFoldDB" id="A0A8T0PTF0"/>